<reference evidence="11 12" key="1">
    <citation type="submission" date="2020-08" db="EMBL/GenBank/DDBJ databases">
        <title>Genomic Encyclopedia of Type Strains, Phase IV (KMG-IV): sequencing the most valuable type-strain genomes for metagenomic binning, comparative biology and taxonomic classification.</title>
        <authorList>
            <person name="Goeker M."/>
        </authorList>
    </citation>
    <scope>NUCLEOTIDE SEQUENCE [LARGE SCALE GENOMIC DNA]</scope>
    <source>
        <strain evidence="11 12">DSM 15867</strain>
    </source>
</reference>
<organism evidence="11 12">
    <name type="scientific">Sphingomonas abaci</name>
    <dbReference type="NCBI Taxonomy" id="237611"/>
    <lineage>
        <taxon>Bacteria</taxon>
        <taxon>Pseudomonadati</taxon>
        <taxon>Pseudomonadota</taxon>
        <taxon>Alphaproteobacteria</taxon>
        <taxon>Sphingomonadales</taxon>
        <taxon>Sphingomonadaceae</taxon>
        <taxon>Sphingomonas</taxon>
    </lineage>
</organism>
<dbReference type="GO" id="GO:0008776">
    <property type="term" value="F:acetate kinase activity"/>
    <property type="evidence" value="ECO:0007669"/>
    <property type="project" value="UniProtKB-UniRule"/>
</dbReference>
<keyword evidence="3 9" id="KW-0808">Transferase</keyword>
<dbReference type="InterPro" id="IPR004372">
    <property type="entry name" value="Ac/propionate_kinase"/>
</dbReference>
<dbReference type="PROSITE" id="PS01075">
    <property type="entry name" value="ACETATE_KINASE_1"/>
    <property type="match status" value="1"/>
</dbReference>
<accession>A0A7W7AMB9</accession>
<evidence type="ECO:0000256" key="4">
    <source>
        <dbReference type="ARBA" id="ARBA00022723"/>
    </source>
</evidence>
<comment type="caution">
    <text evidence="11">The sequence shown here is derived from an EMBL/GenBank/DDBJ whole genome shotgun (WGS) entry which is preliminary data.</text>
</comment>
<evidence type="ECO:0000313" key="12">
    <source>
        <dbReference type="Proteomes" id="UP000574769"/>
    </source>
</evidence>
<dbReference type="PROSITE" id="PS01076">
    <property type="entry name" value="ACETATE_KINASE_2"/>
    <property type="match status" value="1"/>
</dbReference>
<dbReference type="Proteomes" id="UP000574769">
    <property type="component" value="Unassembled WGS sequence"/>
</dbReference>
<proteinExistence type="inferred from homology"/>
<dbReference type="EC" id="2.7.2.1" evidence="9"/>
<comment type="similarity">
    <text evidence="1 9 10">Belongs to the acetokinase family.</text>
</comment>
<dbReference type="HAMAP" id="MF_00020">
    <property type="entry name" value="Acetate_kinase"/>
    <property type="match status" value="1"/>
</dbReference>
<dbReference type="RefSeq" id="WP_184116893.1">
    <property type="nucleotide sequence ID" value="NZ_JACHNY010000012.1"/>
</dbReference>
<feature type="binding site" evidence="9">
    <location>
        <begin position="284"/>
        <end position="286"/>
    </location>
    <ligand>
        <name>ATP</name>
        <dbReference type="ChEBI" id="CHEBI:30616"/>
    </ligand>
</feature>
<keyword evidence="7 9" id="KW-0067">ATP-binding</keyword>
<sequence>MAQAILSLNAGSSSIKFAVFKSEQQADPVLSVAGKVEGIGTAPHLVARDSRGAVLTERRWDKGQALTHEAFFGDLLDWLDEHLDGCDLAGVGHRIVHGGEAYAAPVLVTPETLAGMEALTPLAPLHQPHNLAAIRAVADVRPDLAQVACFDTAFHAGQPEVARRFAIPHELEDRGMRRYGFHGLSYEYIALHLARIDPSLAAGRVIAAHLGNGASLCAMQGGRSVDTTMSFTTLDGLVMGTRSGSIDPGLILYLLLQEGCTAESVQRLLYERSGLLGVSGVSSDMRALLESDDPRADEAVELFAYRFAREAGALTSSLGGLDGLVFTAGIGENAPAVRALACRRLTWLGVVLDDEANKRGAALISAPGSAVTVRVVPTDEEQMIARHTLHLLSQRQETT</sequence>
<keyword evidence="4 9" id="KW-0479">Metal-binding</keyword>
<dbReference type="PIRSF" id="PIRSF000722">
    <property type="entry name" value="Acetate_prop_kin"/>
    <property type="match status" value="1"/>
</dbReference>
<dbReference type="GO" id="GO:0006083">
    <property type="term" value="P:acetate metabolic process"/>
    <property type="evidence" value="ECO:0007669"/>
    <property type="project" value="TreeGrafter"/>
</dbReference>
<comment type="cofactor">
    <cofactor evidence="9">
        <name>Mg(2+)</name>
        <dbReference type="ChEBI" id="CHEBI:18420"/>
    </cofactor>
    <cofactor evidence="9">
        <name>Mn(2+)</name>
        <dbReference type="ChEBI" id="CHEBI:29035"/>
    </cofactor>
    <text evidence="9">Mg(2+). Can also accept Mn(2+).</text>
</comment>
<comment type="subcellular location">
    <subcellularLocation>
        <location evidence="9">Cytoplasm</location>
    </subcellularLocation>
</comment>
<dbReference type="GO" id="GO:0005829">
    <property type="term" value="C:cytosol"/>
    <property type="evidence" value="ECO:0007669"/>
    <property type="project" value="TreeGrafter"/>
</dbReference>
<keyword evidence="6 9" id="KW-0418">Kinase</keyword>
<dbReference type="AlphaFoldDB" id="A0A7W7AMB9"/>
<comment type="catalytic activity">
    <reaction evidence="9">
        <text>acetate + ATP = acetyl phosphate + ADP</text>
        <dbReference type="Rhea" id="RHEA:11352"/>
        <dbReference type="ChEBI" id="CHEBI:22191"/>
        <dbReference type="ChEBI" id="CHEBI:30089"/>
        <dbReference type="ChEBI" id="CHEBI:30616"/>
        <dbReference type="ChEBI" id="CHEBI:456216"/>
        <dbReference type="EC" id="2.7.2.1"/>
    </reaction>
</comment>
<name>A0A7W7AMB9_9SPHN</name>
<feature type="site" description="Transition state stabilizer" evidence="9">
    <location>
        <position position="182"/>
    </location>
</feature>
<evidence type="ECO:0000256" key="2">
    <source>
        <dbReference type="ARBA" id="ARBA00022490"/>
    </source>
</evidence>
<comment type="pathway">
    <text evidence="9">Metabolic intermediate biosynthesis; acetyl-CoA biosynthesis; acetyl-CoA from acetate: step 1/2.</text>
</comment>
<feature type="binding site" evidence="9">
    <location>
        <position position="380"/>
    </location>
    <ligand>
        <name>Mg(2+)</name>
        <dbReference type="ChEBI" id="CHEBI:18420"/>
    </ligand>
</feature>
<dbReference type="InterPro" id="IPR000890">
    <property type="entry name" value="Aliphatic_acid_kin_short-chain"/>
</dbReference>
<dbReference type="InterPro" id="IPR023865">
    <property type="entry name" value="Aliphatic_acid_kinase_CS"/>
</dbReference>
<dbReference type="SUPFAM" id="SSF53067">
    <property type="entry name" value="Actin-like ATPase domain"/>
    <property type="match status" value="2"/>
</dbReference>
<evidence type="ECO:0000256" key="8">
    <source>
        <dbReference type="ARBA" id="ARBA00022842"/>
    </source>
</evidence>
<feature type="binding site" evidence="9">
    <location>
        <position position="9"/>
    </location>
    <ligand>
        <name>Mg(2+)</name>
        <dbReference type="ChEBI" id="CHEBI:18420"/>
    </ligand>
</feature>
<gene>
    <name evidence="9" type="primary">ackA</name>
    <name evidence="11" type="ORF">GGQ96_003804</name>
</gene>
<feature type="site" description="Transition state stabilizer" evidence="9">
    <location>
        <position position="242"/>
    </location>
</feature>
<evidence type="ECO:0000256" key="7">
    <source>
        <dbReference type="ARBA" id="ARBA00022840"/>
    </source>
</evidence>
<comment type="subunit">
    <text evidence="9">Homodimer.</text>
</comment>
<evidence type="ECO:0000313" key="11">
    <source>
        <dbReference type="EMBL" id="MBB4619645.1"/>
    </source>
</evidence>
<evidence type="ECO:0000256" key="1">
    <source>
        <dbReference type="ARBA" id="ARBA00008748"/>
    </source>
</evidence>
<dbReference type="GO" id="GO:0006085">
    <property type="term" value="P:acetyl-CoA biosynthetic process"/>
    <property type="evidence" value="ECO:0007669"/>
    <property type="project" value="UniProtKB-UniRule"/>
</dbReference>
<evidence type="ECO:0000256" key="3">
    <source>
        <dbReference type="ARBA" id="ARBA00022679"/>
    </source>
</evidence>
<dbReference type="NCBIfam" id="TIGR00016">
    <property type="entry name" value="ackA"/>
    <property type="match status" value="1"/>
</dbReference>
<dbReference type="PRINTS" id="PR00471">
    <property type="entry name" value="ACETATEKNASE"/>
</dbReference>
<keyword evidence="5 9" id="KW-0547">Nucleotide-binding</keyword>
<keyword evidence="2 9" id="KW-0963">Cytoplasm</keyword>
<dbReference type="InterPro" id="IPR043129">
    <property type="entry name" value="ATPase_NBD"/>
</dbReference>
<evidence type="ECO:0000256" key="6">
    <source>
        <dbReference type="ARBA" id="ARBA00022777"/>
    </source>
</evidence>
<evidence type="ECO:0000256" key="5">
    <source>
        <dbReference type="ARBA" id="ARBA00022741"/>
    </source>
</evidence>
<feature type="binding site" evidence="9">
    <location>
        <begin position="329"/>
        <end position="333"/>
    </location>
    <ligand>
        <name>ATP</name>
        <dbReference type="ChEBI" id="CHEBI:30616"/>
    </ligand>
</feature>
<dbReference type="UniPathway" id="UPA00340">
    <property type="reaction ID" value="UER00458"/>
</dbReference>
<dbReference type="Gene3D" id="3.30.420.40">
    <property type="match status" value="2"/>
</dbReference>
<dbReference type="PANTHER" id="PTHR21060:SF21">
    <property type="entry name" value="ACETATE KINASE"/>
    <property type="match status" value="1"/>
</dbReference>
<dbReference type="Pfam" id="PF00871">
    <property type="entry name" value="Acetate_kinase"/>
    <property type="match status" value="1"/>
</dbReference>
<evidence type="ECO:0000256" key="9">
    <source>
        <dbReference type="HAMAP-Rule" id="MF_00020"/>
    </source>
</evidence>
<evidence type="ECO:0000256" key="10">
    <source>
        <dbReference type="RuleBase" id="RU003835"/>
    </source>
</evidence>
<protein>
    <recommendedName>
        <fullName evidence="9">Acetate kinase</fullName>
        <ecNumber evidence="9">2.7.2.1</ecNumber>
    </recommendedName>
    <alternativeName>
        <fullName evidence="9">Acetokinase</fullName>
    </alternativeName>
</protein>
<feature type="binding site" evidence="9">
    <location>
        <begin position="209"/>
        <end position="213"/>
    </location>
    <ligand>
        <name>ATP</name>
        <dbReference type="ChEBI" id="CHEBI:30616"/>
    </ligand>
</feature>
<dbReference type="EMBL" id="JACHNY010000012">
    <property type="protein sequence ID" value="MBB4619645.1"/>
    <property type="molecule type" value="Genomic_DNA"/>
</dbReference>
<feature type="binding site" evidence="9">
    <location>
        <position position="16"/>
    </location>
    <ligand>
        <name>ATP</name>
        <dbReference type="ChEBI" id="CHEBI:30616"/>
    </ligand>
</feature>
<dbReference type="PANTHER" id="PTHR21060">
    <property type="entry name" value="ACETATE KINASE"/>
    <property type="match status" value="1"/>
</dbReference>
<feature type="active site" description="Proton donor/acceptor" evidence="9">
    <location>
        <position position="151"/>
    </location>
</feature>
<dbReference type="GO" id="GO:0005524">
    <property type="term" value="F:ATP binding"/>
    <property type="evidence" value="ECO:0007669"/>
    <property type="project" value="UniProtKB-KW"/>
</dbReference>
<keyword evidence="12" id="KW-1185">Reference proteome</keyword>
<feature type="binding site" evidence="9">
    <location>
        <position position="94"/>
    </location>
    <ligand>
        <name>substrate</name>
    </ligand>
</feature>
<keyword evidence="8 9" id="KW-0460">Magnesium</keyword>
<comment type="function">
    <text evidence="9">Catalyzes the formation of acetyl phosphate from acetate and ATP. Can also catalyze the reverse reaction.</text>
</comment>
<dbReference type="GO" id="GO:0000287">
    <property type="term" value="F:magnesium ion binding"/>
    <property type="evidence" value="ECO:0007669"/>
    <property type="project" value="UniProtKB-UniRule"/>
</dbReference>